<name>A0A9X3X859_9BACT</name>
<proteinExistence type="predicted"/>
<evidence type="ECO:0000313" key="1">
    <source>
        <dbReference type="EMBL" id="MDC3984535.1"/>
    </source>
</evidence>
<dbReference type="Proteomes" id="UP001151081">
    <property type="component" value="Unassembled WGS sequence"/>
</dbReference>
<dbReference type="RefSeq" id="WP_272426586.1">
    <property type="nucleotide sequence ID" value="NZ_JAGTJJ010000021.1"/>
</dbReference>
<organism evidence="1 2">
    <name type="scientific">Polyangium jinanense</name>
    <dbReference type="NCBI Taxonomy" id="2829994"/>
    <lineage>
        <taxon>Bacteria</taxon>
        <taxon>Pseudomonadati</taxon>
        <taxon>Myxococcota</taxon>
        <taxon>Polyangia</taxon>
        <taxon>Polyangiales</taxon>
        <taxon>Polyangiaceae</taxon>
        <taxon>Polyangium</taxon>
    </lineage>
</organism>
<comment type="caution">
    <text evidence="1">The sequence shown here is derived from an EMBL/GenBank/DDBJ whole genome shotgun (WGS) entry which is preliminary data.</text>
</comment>
<dbReference type="AlphaFoldDB" id="A0A9X3X859"/>
<sequence>MPRVVAGEHLHAHPEAKAALAIAVRTFVLRAMRDRLTLGRTTAIPSGQQFQVFSRYAGGDCVEAATRTRGIVLRYQGPMILANHVAGAYWNPDGSHGPDPTETERWVTYNAGRRGRDVIPTSLSLHSHPGNRGCVG</sequence>
<reference evidence="1 2" key="1">
    <citation type="submission" date="2021-04" db="EMBL/GenBank/DDBJ databases">
        <title>Genome analysis of Polyangium sp.</title>
        <authorList>
            <person name="Li Y."/>
            <person name="Wang J."/>
        </authorList>
    </citation>
    <scope>NUCLEOTIDE SEQUENCE [LARGE SCALE GENOMIC DNA]</scope>
    <source>
        <strain evidence="1 2">SDU14</strain>
    </source>
</reference>
<dbReference type="EMBL" id="JAGTJJ010000021">
    <property type="protein sequence ID" value="MDC3984535.1"/>
    <property type="molecule type" value="Genomic_DNA"/>
</dbReference>
<gene>
    <name evidence="1" type="ORF">KEG57_28770</name>
</gene>
<evidence type="ECO:0000313" key="2">
    <source>
        <dbReference type="Proteomes" id="UP001151081"/>
    </source>
</evidence>
<protein>
    <submittedName>
        <fullName evidence="1">Uncharacterized protein</fullName>
    </submittedName>
</protein>
<keyword evidence="2" id="KW-1185">Reference proteome</keyword>
<accession>A0A9X3X859</accession>